<dbReference type="AlphaFoldDB" id="A0A2G9GN98"/>
<evidence type="ECO:0000313" key="2">
    <source>
        <dbReference type="Proteomes" id="UP000231279"/>
    </source>
</evidence>
<keyword evidence="2" id="KW-1185">Reference proteome</keyword>
<proteinExistence type="predicted"/>
<reference evidence="2" key="1">
    <citation type="journal article" date="2018" name="Gigascience">
        <title>Genome assembly of the Pink Ipe (Handroanthus impetiginosus, Bignoniaceae), a highly valued, ecologically keystone Neotropical timber forest tree.</title>
        <authorList>
            <person name="Silva-Junior O.B."/>
            <person name="Grattapaglia D."/>
            <person name="Novaes E."/>
            <person name="Collevatti R.G."/>
        </authorList>
    </citation>
    <scope>NUCLEOTIDE SEQUENCE [LARGE SCALE GENOMIC DNA]</scope>
    <source>
        <strain evidence="2">cv. UFG-1</strain>
    </source>
</reference>
<comment type="caution">
    <text evidence="1">The sequence shown here is derived from an EMBL/GenBank/DDBJ whole genome shotgun (WGS) entry which is preliminary data.</text>
</comment>
<sequence length="96" mass="11145">MDMFISPRTMTPIPHPTSLQLDHLAMIIGKIAKNWLVFRGHWLFLIFTELPYQDCIKRSLLEQDNARLKILKAPELVLGSIGRVHNWLAFCNSIIF</sequence>
<organism evidence="1 2">
    <name type="scientific">Handroanthus impetiginosus</name>
    <dbReference type="NCBI Taxonomy" id="429701"/>
    <lineage>
        <taxon>Eukaryota</taxon>
        <taxon>Viridiplantae</taxon>
        <taxon>Streptophyta</taxon>
        <taxon>Embryophyta</taxon>
        <taxon>Tracheophyta</taxon>
        <taxon>Spermatophyta</taxon>
        <taxon>Magnoliopsida</taxon>
        <taxon>eudicotyledons</taxon>
        <taxon>Gunneridae</taxon>
        <taxon>Pentapetalae</taxon>
        <taxon>asterids</taxon>
        <taxon>lamiids</taxon>
        <taxon>Lamiales</taxon>
        <taxon>Bignoniaceae</taxon>
        <taxon>Crescentiina</taxon>
        <taxon>Tabebuia alliance</taxon>
        <taxon>Handroanthus</taxon>
    </lineage>
</organism>
<accession>A0A2G9GN98</accession>
<dbReference type="Proteomes" id="UP000231279">
    <property type="component" value="Unassembled WGS sequence"/>
</dbReference>
<name>A0A2G9GN98_9LAMI</name>
<evidence type="ECO:0000313" key="1">
    <source>
        <dbReference type="EMBL" id="PIN06777.1"/>
    </source>
</evidence>
<gene>
    <name evidence="1" type="ORF">CDL12_20661</name>
</gene>
<protein>
    <submittedName>
        <fullName evidence="1">Uncharacterized protein</fullName>
    </submittedName>
</protein>
<dbReference type="EMBL" id="NKXS01004325">
    <property type="protein sequence ID" value="PIN06777.1"/>
    <property type="molecule type" value="Genomic_DNA"/>
</dbReference>